<gene>
    <name evidence="15" type="ORF">P174DRAFT_463390</name>
</gene>
<dbReference type="PANTHER" id="PTHR47966:SF65">
    <property type="entry name" value="ASPARTIC-TYPE ENDOPEPTIDASE"/>
    <property type="match status" value="1"/>
</dbReference>
<dbReference type="FunFam" id="2.40.70.10:FF:000011">
    <property type="entry name" value="Aspartic protease"/>
    <property type="match status" value="1"/>
</dbReference>
<feature type="domain" description="Peptidase A1" evidence="14">
    <location>
        <begin position="74"/>
        <end position="397"/>
    </location>
</feature>
<dbReference type="GO" id="GO:0006508">
    <property type="term" value="P:proteolysis"/>
    <property type="evidence" value="ECO:0007669"/>
    <property type="project" value="UniProtKB-KW"/>
</dbReference>
<evidence type="ECO:0000256" key="5">
    <source>
        <dbReference type="ARBA" id="ARBA00022729"/>
    </source>
</evidence>
<dbReference type="PROSITE" id="PS51767">
    <property type="entry name" value="PEPTIDASE_A1"/>
    <property type="match status" value="1"/>
</dbReference>
<comment type="subcellular location">
    <subcellularLocation>
        <location evidence="1">Cell membrane</location>
        <topology evidence="1">Lipid-anchor</topology>
        <topology evidence="1">GPI-anchor</topology>
    </subcellularLocation>
</comment>
<keyword evidence="6 12" id="KW-0064">Aspartyl protease</keyword>
<sequence>MRKGLLSLLSFAIETSNAIAFGKGDNPAVVELRFNRQRNDDIVEIHGSPSRRDSILSEGTLNEKLTPQDAMTLYTVNVTVGTSEQDIAVVLDTGSSDTWVNIFSSNFCQNMANECERYGIYDNSSSRTYTFLNHEFNITYKDGTMATGDYVKDTIQLGGVMLSQFQFGIAEESTSNRGTLGLGFPALEATHTEYPNFPQALVQAGHIKSATYSLWMEDVTSHSGTILFGGVNAAKYLGQLQTIPLEPTGGVYTFFRVILTGLALQQRASNTTTKYPDTEFPLLVTIDSGASVSYLPESLTIKIYSGLGVTHNTEYNVPVLPCSMKDRDITLTFDFSGIRIDVSIHELVLNGIDMDGDTVLCVFGIYTSTSGIPVLGDTFLRSTYVVFDLANREISMANTNFNPGEDAIFEIGTGKDAVPGATPVLSPASTAVNMPTAVPSTTGREGNHASIAINAQMDVKLLFAGLIVSLMSAP</sequence>
<dbReference type="GeneID" id="36537585"/>
<dbReference type="GO" id="GO:0098552">
    <property type="term" value="C:side of membrane"/>
    <property type="evidence" value="ECO:0007669"/>
    <property type="project" value="UniProtKB-KW"/>
</dbReference>
<keyword evidence="16" id="KW-1185">Reference proteome</keyword>
<dbReference type="Gene3D" id="2.40.70.10">
    <property type="entry name" value="Acid Proteases"/>
    <property type="match status" value="2"/>
</dbReference>
<dbReference type="OrthoDB" id="771136at2759"/>
<dbReference type="Proteomes" id="UP000234474">
    <property type="component" value="Unassembled WGS sequence"/>
</dbReference>
<evidence type="ECO:0000256" key="7">
    <source>
        <dbReference type="ARBA" id="ARBA00022801"/>
    </source>
</evidence>
<keyword evidence="5 13" id="KW-0732">Signal</keyword>
<evidence type="ECO:0000256" key="6">
    <source>
        <dbReference type="ARBA" id="ARBA00022750"/>
    </source>
</evidence>
<dbReference type="InterPro" id="IPR001969">
    <property type="entry name" value="Aspartic_peptidase_AS"/>
</dbReference>
<dbReference type="GO" id="GO:0005886">
    <property type="term" value="C:plasma membrane"/>
    <property type="evidence" value="ECO:0007669"/>
    <property type="project" value="UniProtKB-SubCell"/>
</dbReference>
<evidence type="ECO:0000313" key="15">
    <source>
        <dbReference type="EMBL" id="PKX91270.1"/>
    </source>
</evidence>
<evidence type="ECO:0000256" key="12">
    <source>
        <dbReference type="RuleBase" id="RU000454"/>
    </source>
</evidence>
<evidence type="ECO:0000256" key="8">
    <source>
        <dbReference type="ARBA" id="ARBA00023288"/>
    </source>
</evidence>
<dbReference type="PROSITE" id="PS00141">
    <property type="entry name" value="ASP_PROTEASE"/>
    <property type="match status" value="2"/>
</dbReference>
<feature type="active site" evidence="11">
    <location>
        <position position="287"/>
    </location>
</feature>
<name>A0A2I1C0V1_ASPN1</name>
<evidence type="ECO:0000256" key="2">
    <source>
        <dbReference type="ARBA" id="ARBA00007447"/>
    </source>
</evidence>
<proteinExistence type="inferred from homology"/>
<evidence type="ECO:0000256" key="9">
    <source>
        <dbReference type="ARBA" id="ARBA00067536"/>
    </source>
</evidence>
<dbReference type="PANTHER" id="PTHR47966">
    <property type="entry name" value="BETA-SITE APP-CLEAVING ENZYME, ISOFORM A-RELATED"/>
    <property type="match status" value="1"/>
</dbReference>
<evidence type="ECO:0000256" key="10">
    <source>
        <dbReference type="ARBA" id="ARBA00068059"/>
    </source>
</evidence>
<feature type="signal peptide" evidence="13">
    <location>
        <begin position="1"/>
        <end position="20"/>
    </location>
</feature>
<evidence type="ECO:0000256" key="4">
    <source>
        <dbReference type="ARBA" id="ARBA00022670"/>
    </source>
</evidence>
<comment type="similarity">
    <text evidence="2 12">Belongs to the peptidase A1 family.</text>
</comment>
<accession>A0A2I1C0V1</accession>
<evidence type="ECO:0000313" key="16">
    <source>
        <dbReference type="Proteomes" id="UP000234474"/>
    </source>
</evidence>
<keyword evidence="3" id="KW-0336">GPI-anchor</keyword>
<evidence type="ECO:0000256" key="13">
    <source>
        <dbReference type="SAM" id="SignalP"/>
    </source>
</evidence>
<organism evidence="15 16">
    <name type="scientific">Aspergillus novofumigatus (strain IBT 16806)</name>
    <dbReference type="NCBI Taxonomy" id="1392255"/>
    <lineage>
        <taxon>Eukaryota</taxon>
        <taxon>Fungi</taxon>
        <taxon>Dikarya</taxon>
        <taxon>Ascomycota</taxon>
        <taxon>Pezizomycotina</taxon>
        <taxon>Eurotiomycetes</taxon>
        <taxon>Eurotiomycetidae</taxon>
        <taxon>Eurotiales</taxon>
        <taxon>Aspergillaceae</taxon>
        <taxon>Aspergillus</taxon>
        <taxon>Aspergillus subgen. Fumigati</taxon>
    </lineage>
</organism>
<keyword evidence="4 12" id="KW-0645">Protease</keyword>
<feature type="chain" id="PRO_5014116839" description="Probable aspartic-type endopeptidase OPSB" evidence="13">
    <location>
        <begin position="21"/>
        <end position="474"/>
    </location>
</feature>
<dbReference type="CDD" id="cd05474">
    <property type="entry name" value="SAP_like"/>
    <property type="match status" value="1"/>
</dbReference>
<dbReference type="SUPFAM" id="SSF50630">
    <property type="entry name" value="Acid proteases"/>
    <property type="match status" value="1"/>
</dbReference>
<feature type="active site" evidence="11">
    <location>
        <position position="92"/>
    </location>
</feature>
<dbReference type="InterPro" id="IPR021109">
    <property type="entry name" value="Peptidase_aspartic_dom_sf"/>
</dbReference>
<dbReference type="InterPro" id="IPR033121">
    <property type="entry name" value="PEPTIDASE_A1"/>
</dbReference>
<dbReference type="InterPro" id="IPR033876">
    <property type="entry name" value="SAP-like"/>
</dbReference>
<dbReference type="OMA" id="QCYLAIM"/>
<keyword evidence="3" id="KW-0472">Membrane</keyword>
<protein>
    <recommendedName>
        <fullName evidence="10">Probable aspartic-type endopeptidase OPSB</fullName>
    </recommendedName>
    <alternativeName>
        <fullName evidence="9">Probable aspartic-type endopeptidase opsB</fullName>
    </alternativeName>
</protein>
<dbReference type="InterPro" id="IPR001461">
    <property type="entry name" value="Aspartic_peptidase_A1"/>
</dbReference>
<evidence type="ECO:0000259" key="14">
    <source>
        <dbReference type="PROSITE" id="PS51767"/>
    </source>
</evidence>
<keyword evidence="7 12" id="KW-0378">Hydrolase</keyword>
<dbReference type="GO" id="GO:0004190">
    <property type="term" value="F:aspartic-type endopeptidase activity"/>
    <property type="evidence" value="ECO:0007669"/>
    <property type="project" value="UniProtKB-KW"/>
</dbReference>
<evidence type="ECO:0000256" key="11">
    <source>
        <dbReference type="PIRSR" id="PIRSR601461-1"/>
    </source>
</evidence>
<keyword evidence="3" id="KW-0325">Glycoprotein</keyword>
<dbReference type="EMBL" id="MSZS01000007">
    <property type="protein sequence ID" value="PKX91270.1"/>
    <property type="molecule type" value="Genomic_DNA"/>
</dbReference>
<dbReference type="PRINTS" id="PR00792">
    <property type="entry name" value="PEPSIN"/>
</dbReference>
<dbReference type="STRING" id="1392255.A0A2I1C0V1"/>
<reference evidence="16" key="1">
    <citation type="journal article" date="2018" name="Proc. Natl. Acad. Sci. U.S.A.">
        <title>Linking secondary metabolites to gene clusters through genome sequencing of six diverse Aspergillus species.</title>
        <authorList>
            <person name="Kaerboelling I."/>
            <person name="Vesth T.C."/>
            <person name="Frisvad J.C."/>
            <person name="Nybo J.L."/>
            <person name="Theobald S."/>
            <person name="Kuo A."/>
            <person name="Bowyer P."/>
            <person name="Matsuda Y."/>
            <person name="Mondo S."/>
            <person name="Lyhne E.K."/>
            <person name="Kogle M.E."/>
            <person name="Clum A."/>
            <person name="Lipzen A."/>
            <person name="Salamov A."/>
            <person name="Ngan C.Y."/>
            <person name="Daum C."/>
            <person name="Chiniquy J."/>
            <person name="Barry K."/>
            <person name="LaButti K."/>
            <person name="Haridas S."/>
            <person name="Simmons B.A."/>
            <person name="Magnuson J.K."/>
            <person name="Mortensen U.H."/>
            <person name="Larsen T.O."/>
            <person name="Grigoriev I.V."/>
            <person name="Baker S.E."/>
            <person name="Andersen M.R."/>
        </authorList>
    </citation>
    <scope>NUCLEOTIDE SEQUENCE [LARGE SCALE GENOMIC DNA]</scope>
    <source>
        <strain evidence="16">IBT 16806</strain>
    </source>
</reference>
<dbReference type="Pfam" id="PF00026">
    <property type="entry name" value="Asp"/>
    <property type="match status" value="1"/>
</dbReference>
<dbReference type="AlphaFoldDB" id="A0A2I1C0V1"/>
<evidence type="ECO:0000256" key="3">
    <source>
        <dbReference type="ARBA" id="ARBA00022622"/>
    </source>
</evidence>
<comment type="caution">
    <text evidence="15">The sequence shown here is derived from an EMBL/GenBank/DDBJ whole genome shotgun (WGS) entry which is preliminary data.</text>
</comment>
<keyword evidence="8" id="KW-0449">Lipoprotein</keyword>
<dbReference type="RefSeq" id="XP_024679865.1">
    <property type="nucleotide sequence ID" value="XM_024830259.1"/>
</dbReference>
<evidence type="ECO:0000256" key="1">
    <source>
        <dbReference type="ARBA" id="ARBA00004609"/>
    </source>
</evidence>
<dbReference type="VEuPathDB" id="FungiDB:P174DRAFT_463390"/>